<feature type="transmembrane region" description="Helical" evidence="2">
    <location>
        <begin position="329"/>
        <end position="346"/>
    </location>
</feature>
<dbReference type="AlphaFoldDB" id="A0A067JJ08"/>
<sequence>MPLLRNSSELTLSAPPPSPIPTAKGSRSAANESLSQYLLKSFALPELSLPEAHLPLDETHHIIPEEIDYRSLKSGDYETIDRLFRSAKEFGVFMITDHGISSPELQLLLNEADRVFRDLVQADMGFPGDFGELNKNKKQIAWVRSGKGRMKCVREYFVHERYQDFSEMMENIASKLDAIAEILCKIFVEKIATLQFGKKIKGKESILSLYKYNNNYKTEKTSSPPNERNSRTCDHTLCLHLPATESQFFVQSATCPFSFDADLDSIVVIVGQRIEEWSMGDFRCVCEEVICEPNFEGSQNPFSIELKCLSLNFDPDSYKNCKTISIRDQILIVLVIAFLCKVFVFLHS</sequence>
<dbReference type="EMBL" id="KK915374">
    <property type="protein sequence ID" value="KDP22778.1"/>
    <property type="molecule type" value="Genomic_DNA"/>
</dbReference>
<dbReference type="PANTHER" id="PTHR34945">
    <property type="entry name" value="2-OXOGLUTARATE (2OG) AND FE(II)-DEPENDENT OXYGENASE SUPERFAMILY PROTEIN"/>
    <property type="match status" value="1"/>
</dbReference>
<dbReference type="PANTHER" id="PTHR34945:SF4">
    <property type="entry name" value="2-OXOGLUTARATE (2OG) AND FE(II)-DEPENDENT OXYGENASE SUPERFAMILY PROTEIN"/>
    <property type="match status" value="1"/>
</dbReference>
<proteinExistence type="predicted"/>
<keyword evidence="2" id="KW-0472">Membrane</keyword>
<dbReference type="OrthoDB" id="1523082at2759"/>
<feature type="region of interest" description="Disordered" evidence="1">
    <location>
        <begin position="1"/>
        <end position="27"/>
    </location>
</feature>
<accession>A0A067JJ08</accession>
<evidence type="ECO:0000313" key="3">
    <source>
        <dbReference type="EMBL" id="KDP22778.1"/>
    </source>
</evidence>
<name>A0A067JJ08_JATCU</name>
<keyword evidence="2" id="KW-0812">Transmembrane</keyword>
<protein>
    <recommendedName>
        <fullName evidence="5">Non-haem dioxygenase N-terminal domain-containing protein</fullName>
    </recommendedName>
</protein>
<dbReference type="STRING" id="180498.A0A067JJ08"/>
<evidence type="ECO:0000313" key="4">
    <source>
        <dbReference type="Proteomes" id="UP000027138"/>
    </source>
</evidence>
<evidence type="ECO:0000256" key="1">
    <source>
        <dbReference type="SAM" id="MobiDB-lite"/>
    </source>
</evidence>
<dbReference type="Proteomes" id="UP000027138">
    <property type="component" value="Unassembled WGS sequence"/>
</dbReference>
<keyword evidence="4" id="KW-1185">Reference proteome</keyword>
<gene>
    <name evidence="3" type="ORF">JCGZ_00365</name>
</gene>
<evidence type="ECO:0000256" key="2">
    <source>
        <dbReference type="SAM" id="Phobius"/>
    </source>
</evidence>
<feature type="compositionally biased region" description="Polar residues" evidence="1">
    <location>
        <begin position="1"/>
        <end position="11"/>
    </location>
</feature>
<dbReference type="Gene3D" id="2.60.120.330">
    <property type="entry name" value="B-lactam Antibiotic, Isopenicillin N Synthase, Chain"/>
    <property type="match status" value="1"/>
</dbReference>
<dbReference type="InterPro" id="IPR027443">
    <property type="entry name" value="IPNS-like_sf"/>
</dbReference>
<dbReference type="SUPFAM" id="SSF51197">
    <property type="entry name" value="Clavaminate synthase-like"/>
    <property type="match status" value="1"/>
</dbReference>
<organism evidence="3 4">
    <name type="scientific">Jatropha curcas</name>
    <name type="common">Barbados nut</name>
    <dbReference type="NCBI Taxonomy" id="180498"/>
    <lineage>
        <taxon>Eukaryota</taxon>
        <taxon>Viridiplantae</taxon>
        <taxon>Streptophyta</taxon>
        <taxon>Embryophyta</taxon>
        <taxon>Tracheophyta</taxon>
        <taxon>Spermatophyta</taxon>
        <taxon>Magnoliopsida</taxon>
        <taxon>eudicotyledons</taxon>
        <taxon>Gunneridae</taxon>
        <taxon>Pentapetalae</taxon>
        <taxon>rosids</taxon>
        <taxon>fabids</taxon>
        <taxon>Malpighiales</taxon>
        <taxon>Euphorbiaceae</taxon>
        <taxon>Crotonoideae</taxon>
        <taxon>Jatropheae</taxon>
        <taxon>Jatropha</taxon>
    </lineage>
</organism>
<reference evidence="3 4" key="1">
    <citation type="journal article" date="2014" name="PLoS ONE">
        <title>Global Analysis of Gene Expression Profiles in Physic Nut (Jatropha curcas L.) Seedlings Exposed to Salt Stress.</title>
        <authorList>
            <person name="Zhang L."/>
            <person name="Zhang C."/>
            <person name="Wu P."/>
            <person name="Chen Y."/>
            <person name="Li M."/>
            <person name="Jiang H."/>
            <person name="Wu G."/>
        </authorList>
    </citation>
    <scope>NUCLEOTIDE SEQUENCE [LARGE SCALE GENOMIC DNA]</scope>
    <source>
        <strain evidence="4">cv. GZQX0401</strain>
        <tissue evidence="3">Young leaves</tissue>
    </source>
</reference>
<keyword evidence="2" id="KW-1133">Transmembrane helix</keyword>
<evidence type="ECO:0008006" key="5">
    <source>
        <dbReference type="Google" id="ProtNLM"/>
    </source>
</evidence>